<sequence length="527" mass="59643">MSLEETLSIGSGEGEQELSSTSGSEVESSRNGVESSRSGGNEGVGGEMEEVGVPSNVLKADHSKAKYYNEEEEVVSEVVRYEGLWRSRSDIGHLVEHYSIPGHVLLSPTGEMERACSASKDHWMLVYRHYLTGGLRFLVPKLLVALLVEYRLRMTQLIPNDEVERLERRGGEVMDIMYLTSPAMLEAIKIYRLSSMSGAYVWREDLTLLEKRSKASVAPSVRERVVGGTLRSRPSRGAQAEVAPNSKQGRKKAEEVATHKRRRVEEVQQPQPDALIKKRKKSLIPRQKLSFYESTSKTVAKRFIRSTFPEVDLQRARHEVEEHGGSSVIRHALETVNVINALAVKYYDCLKEMNNLVEKNEELNQQKQSAEQNFNDLTSELKKVRAELASAQVATEVEVEKRRKTKEELAKAREEFAEVDCGPLPHAYTCDGVQRLPEKGEGSNPKVDMTKSPSDLKRLGGEGWGKQNSRVLPNVTFNWEQDEAGQTVLPPRLEYEFIAVTKIRLRLLQIPRSERMLLSKRWINSIW</sequence>
<reference evidence="3 4" key="1">
    <citation type="journal article" date="2021" name="Commun. Biol.">
        <title>The genome of Shorea leprosula (Dipterocarpaceae) highlights the ecological relevance of drought in aseasonal tropical rainforests.</title>
        <authorList>
            <person name="Ng K.K.S."/>
            <person name="Kobayashi M.J."/>
            <person name="Fawcett J.A."/>
            <person name="Hatakeyama M."/>
            <person name="Paape T."/>
            <person name="Ng C.H."/>
            <person name="Ang C.C."/>
            <person name="Tnah L.H."/>
            <person name="Lee C.T."/>
            <person name="Nishiyama T."/>
            <person name="Sese J."/>
            <person name="O'Brien M.J."/>
            <person name="Copetti D."/>
            <person name="Mohd Noor M.I."/>
            <person name="Ong R.C."/>
            <person name="Putra M."/>
            <person name="Sireger I.Z."/>
            <person name="Indrioko S."/>
            <person name="Kosugi Y."/>
            <person name="Izuno A."/>
            <person name="Isagi Y."/>
            <person name="Lee S.L."/>
            <person name="Shimizu K.K."/>
        </authorList>
    </citation>
    <scope>NUCLEOTIDE SEQUENCE [LARGE SCALE GENOMIC DNA]</scope>
    <source>
        <strain evidence="3">214</strain>
    </source>
</reference>
<dbReference type="EMBL" id="BPVZ01000026">
    <property type="protein sequence ID" value="GKV06906.1"/>
    <property type="molecule type" value="Genomic_DNA"/>
</dbReference>
<evidence type="ECO:0000313" key="3">
    <source>
        <dbReference type="EMBL" id="GKV06906.1"/>
    </source>
</evidence>
<proteinExistence type="predicted"/>
<evidence type="ECO:0000313" key="4">
    <source>
        <dbReference type="Proteomes" id="UP001054252"/>
    </source>
</evidence>
<feature type="coiled-coil region" evidence="1">
    <location>
        <begin position="346"/>
        <end position="415"/>
    </location>
</feature>
<evidence type="ECO:0000256" key="1">
    <source>
        <dbReference type="SAM" id="Coils"/>
    </source>
</evidence>
<dbReference type="Proteomes" id="UP001054252">
    <property type="component" value="Unassembled WGS sequence"/>
</dbReference>
<dbReference type="AlphaFoldDB" id="A0AAV5IYH9"/>
<organism evidence="3 4">
    <name type="scientific">Rubroshorea leprosula</name>
    <dbReference type="NCBI Taxonomy" id="152421"/>
    <lineage>
        <taxon>Eukaryota</taxon>
        <taxon>Viridiplantae</taxon>
        <taxon>Streptophyta</taxon>
        <taxon>Embryophyta</taxon>
        <taxon>Tracheophyta</taxon>
        <taxon>Spermatophyta</taxon>
        <taxon>Magnoliopsida</taxon>
        <taxon>eudicotyledons</taxon>
        <taxon>Gunneridae</taxon>
        <taxon>Pentapetalae</taxon>
        <taxon>rosids</taxon>
        <taxon>malvids</taxon>
        <taxon>Malvales</taxon>
        <taxon>Dipterocarpaceae</taxon>
        <taxon>Rubroshorea</taxon>
    </lineage>
</organism>
<keyword evidence="4" id="KW-1185">Reference proteome</keyword>
<accession>A0AAV5IYH9</accession>
<protein>
    <submittedName>
        <fullName evidence="3">Uncharacterized protein</fullName>
    </submittedName>
</protein>
<name>A0AAV5IYH9_9ROSI</name>
<comment type="caution">
    <text evidence="3">The sequence shown here is derived from an EMBL/GenBank/DDBJ whole genome shotgun (WGS) entry which is preliminary data.</text>
</comment>
<keyword evidence="1" id="KW-0175">Coiled coil</keyword>
<gene>
    <name evidence="3" type="ORF">SLEP1_g18725</name>
</gene>
<evidence type="ECO:0000256" key="2">
    <source>
        <dbReference type="SAM" id="MobiDB-lite"/>
    </source>
</evidence>
<feature type="region of interest" description="Disordered" evidence="2">
    <location>
        <begin position="229"/>
        <end position="259"/>
    </location>
</feature>
<feature type="region of interest" description="Disordered" evidence="2">
    <location>
        <begin position="1"/>
        <end position="55"/>
    </location>
</feature>
<feature type="compositionally biased region" description="Low complexity" evidence="2">
    <location>
        <begin position="17"/>
        <end position="39"/>
    </location>
</feature>
<feature type="region of interest" description="Disordered" evidence="2">
    <location>
        <begin position="434"/>
        <end position="463"/>
    </location>
</feature>